<sequence length="230" mass="26288">MSPPRLSVLVPVYNERATLETLLQRVLAVPVDKEVLVVDDGSRDGTRELLGELSRRLPIRALYHDRNHGKGRAVRTALAEAQGEIVIVQDGDLEYDPEDYPKLIAPILSGATNVVYGSRYLNPDNPLPWTAFKVAVLSLNAMANLLYGTRLTDEATCYKVFRRSLLQSLPLKCERFEFCPEVTARVAKRGERILEVPIRYRYRTKAQGKKIGWRDGFEAFWTLFRYRFTD</sequence>
<proteinExistence type="predicted"/>
<feature type="domain" description="Glycosyltransferase 2-like" evidence="1">
    <location>
        <begin position="7"/>
        <end position="167"/>
    </location>
</feature>
<organism evidence="2 3">
    <name type="scientific">Eiseniibacteriota bacterium</name>
    <dbReference type="NCBI Taxonomy" id="2212470"/>
    <lineage>
        <taxon>Bacteria</taxon>
        <taxon>Candidatus Eiseniibacteriota</taxon>
    </lineage>
</organism>
<reference evidence="2 3" key="1">
    <citation type="journal article" date="2019" name="Nat. Microbiol.">
        <title>Mediterranean grassland soil C-N compound turnover is dependent on rainfall and depth, and is mediated by genomically divergent microorganisms.</title>
        <authorList>
            <person name="Diamond S."/>
            <person name="Andeer P.F."/>
            <person name="Li Z."/>
            <person name="Crits-Christoph A."/>
            <person name="Burstein D."/>
            <person name="Anantharaman K."/>
            <person name="Lane K.R."/>
            <person name="Thomas B.C."/>
            <person name="Pan C."/>
            <person name="Northen T.R."/>
            <person name="Banfield J.F."/>
        </authorList>
    </citation>
    <scope>NUCLEOTIDE SEQUENCE [LARGE SCALE GENOMIC DNA]</scope>
    <source>
        <strain evidence="2">WS_11</strain>
    </source>
</reference>
<accession>A0A538UDP2</accession>
<dbReference type="Proteomes" id="UP000319771">
    <property type="component" value="Unassembled WGS sequence"/>
</dbReference>
<dbReference type="CDD" id="cd04179">
    <property type="entry name" value="DPM_DPG-synthase_like"/>
    <property type="match status" value="1"/>
</dbReference>
<dbReference type="GO" id="GO:0016740">
    <property type="term" value="F:transferase activity"/>
    <property type="evidence" value="ECO:0007669"/>
    <property type="project" value="UniProtKB-KW"/>
</dbReference>
<protein>
    <submittedName>
        <fullName evidence="2">Glycosyltransferase family 2 protein</fullName>
    </submittedName>
</protein>
<dbReference type="InterPro" id="IPR001173">
    <property type="entry name" value="Glyco_trans_2-like"/>
</dbReference>
<keyword evidence="2" id="KW-0808">Transferase</keyword>
<name>A0A538UDP2_UNCEI</name>
<dbReference type="AlphaFoldDB" id="A0A538UDP2"/>
<dbReference type="InterPro" id="IPR029044">
    <property type="entry name" value="Nucleotide-diphossugar_trans"/>
</dbReference>
<comment type="caution">
    <text evidence="2">The sequence shown here is derived from an EMBL/GenBank/DDBJ whole genome shotgun (WGS) entry which is preliminary data.</text>
</comment>
<evidence type="ECO:0000313" key="3">
    <source>
        <dbReference type="Proteomes" id="UP000319771"/>
    </source>
</evidence>
<dbReference type="PANTHER" id="PTHR48090:SF7">
    <property type="entry name" value="RFBJ PROTEIN"/>
    <property type="match status" value="1"/>
</dbReference>
<dbReference type="InterPro" id="IPR050256">
    <property type="entry name" value="Glycosyltransferase_2"/>
</dbReference>
<evidence type="ECO:0000259" key="1">
    <source>
        <dbReference type="Pfam" id="PF00535"/>
    </source>
</evidence>
<dbReference type="Gene3D" id="3.90.550.10">
    <property type="entry name" value="Spore Coat Polysaccharide Biosynthesis Protein SpsA, Chain A"/>
    <property type="match status" value="1"/>
</dbReference>
<dbReference type="PANTHER" id="PTHR48090">
    <property type="entry name" value="UNDECAPRENYL-PHOSPHATE 4-DEOXY-4-FORMAMIDO-L-ARABINOSE TRANSFERASE-RELATED"/>
    <property type="match status" value="1"/>
</dbReference>
<gene>
    <name evidence="2" type="ORF">E6K81_02035</name>
</gene>
<dbReference type="EMBL" id="VBPB01000027">
    <property type="protein sequence ID" value="TMQ73957.1"/>
    <property type="molecule type" value="Genomic_DNA"/>
</dbReference>
<dbReference type="SUPFAM" id="SSF53448">
    <property type="entry name" value="Nucleotide-diphospho-sugar transferases"/>
    <property type="match status" value="1"/>
</dbReference>
<dbReference type="Pfam" id="PF00535">
    <property type="entry name" value="Glycos_transf_2"/>
    <property type="match status" value="1"/>
</dbReference>
<evidence type="ECO:0000313" key="2">
    <source>
        <dbReference type="EMBL" id="TMQ73957.1"/>
    </source>
</evidence>